<dbReference type="GO" id="GO:0009409">
    <property type="term" value="P:response to cold"/>
    <property type="evidence" value="ECO:0007669"/>
    <property type="project" value="UniProtKB-ARBA"/>
</dbReference>
<dbReference type="InterPro" id="IPR009053">
    <property type="entry name" value="Prefoldin"/>
</dbReference>
<evidence type="ECO:0000256" key="1">
    <source>
        <dbReference type="ARBA" id="ARBA00008045"/>
    </source>
</evidence>
<protein>
    <submittedName>
        <fullName evidence="4">Putative Prefoldin subunit</fullName>
    </submittedName>
</protein>
<dbReference type="CDD" id="cd23164">
    <property type="entry name" value="Prefoldin_1"/>
    <property type="match status" value="1"/>
</dbReference>
<dbReference type="AlphaFoldDB" id="A0A0K9PXX7"/>
<evidence type="ECO:0000313" key="5">
    <source>
        <dbReference type="Proteomes" id="UP000036987"/>
    </source>
</evidence>
<dbReference type="GO" id="GO:0051082">
    <property type="term" value="F:unfolded protein binding"/>
    <property type="evidence" value="ECO:0000318"/>
    <property type="project" value="GO_Central"/>
</dbReference>
<dbReference type="GO" id="GO:0016272">
    <property type="term" value="C:prefoldin complex"/>
    <property type="evidence" value="ECO:0007669"/>
    <property type="project" value="InterPro"/>
</dbReference>
<dbReference type="GO" id="GO:0006457">
    <property type="term" value="P:protein folding"/>
    <property type="evidence" value="ECO:0000318"/>
    <property type="project" value="GO_Central"/>
</dbReference>
<dbReference type="GO" id="GO:0005737">
    <property type="term" value="C:cytoplasm"/>
    <property type="evidence" value="ECO:0000318"/>
    <property type="project" value="GO_Central"/>
</dbReference>
<name>A0A0K9PXX7_ZOSMR</name>
<dbReference type="GO" id="GO:0044183">
    <property type="term" value="F:protein folding chaperone"/>
    <property type="evidence" value="ECO:0000318"/>
    <property type="project" value="GO_Central"/>
</dbReference>
<organism evidence="4 5">
    <name type="scientific">Zostera marina</name>
    <name type="common">Eelgrass</name>
    <dbReference type="NCBI Taxonomy" id="29655"/>
    <lineage>
        <taxon>Eukaryota</taxon>
        <taxon>Viridiplantae</taxon>
        <taxon>Streptophyta</taxon>
        <taxon>Embryophyta</taxon>
        <taxon>Tracheophyta</taxon>
        <taxon>Spermatophyta</taxon>
        <taxon>Magnoliopsida</taxon>
        <taxon>Liliopsida</taxon>
        <taxon>Zosteraceae</taxon>
        <taxon>Zostera</taxon>
    </lineage>
</organism>
<keyword evidence="5" id="KW-1185">Reference proteome</keyword>
<comment type="caution">
    <text evidence="4">The sequence shown here is derived from an EMBL/GenBank/DDBJ whole genome shotgun (WGS) entry which is preliminary data.</text>
</comment>
<dbReference type="InterPro" id="IPR002777">
    <property type="entry name" value="PFD_beta-like"/>
</dbReference>
<dbReference type="SUPFAM" id="SSF46579">
    <property type="entry name" value="Prefoldin"/>
    <property type="match status" value="1"/>
</dbReference>
<reference evidence="5" key="1">
    <citation type="journal article" date="2016" name="Nature">
        <title>The genome of the seagrass Zostera marina reveals angiosperm adaptation to the sea.</title>
        <authorList>
            <person name="Olsen J.L."/>
            <person name="Rouze P."/>
            <person name="Verhelst B."/>
            <person name="Lin Y.-C."/>
            <person name="Bayer T."/>
            <person name="Collen J."/>
            <person name="Dattolo E."/>
            <person name="De Paoli E."/>
            <person name="Dittami S."/>
            <person name="Maumus F."/>
            <person name="Michel G."/>
            <person name="Kersting A."/>
            <person name="Lauritano C."/>
            <person name="Lohaus R."/>
            <person name="Toepel M."/>
            <person name="Tonon T."/>
            <person name="Vanneste K."/>
            <person name="Amirebrahimi M."/>
            <person name="Brakel J."/>
            <person name="Bostroem C."/>
            <person name="Chovatia M."/>
            <person name="Grimwood J."/>
            <person name="Jenkins J.W."/>
            <person name="Jueterbock A."/>
            <person name="Mraz A."/>
            <person name="Stam W.T."/>
            <person name="Tice H."/>
            <person name="Bornberg-Bauer E."/>
            <person name="Green P.J."/>
            <person name="Pearson G.A."/>
            <person name="Procaccini G."/>
            <person name="Duarte C.M."/>
            <person name="Schmutz J."/>
            <person name="Reusch T.B.H."/>
            <person name="Van de Peer Y."/>
        </authorList>
    </citation>
    <scope>NUCLEOTIDE SEQUENCE [LARGE SCALE GENOMIC DNA]</scope>
    <source>
        <strain evidence="5">cv. Finnish</strain>
    </source>
</reference>
<dbReference type="Gene3D" id="1.10.287.370">
    <property type="match status" value="1"/>
</dbReference>
<dbReference type="STRING" id="29655.A0A0K9PXX7"/>
<accession>A0A0K9PXX7</accession>
<dbReference type="OrthoDB" id="5242628at2759"/>
<dbReference type="Proteomes" id="UP000036987">
    <property type="component" value="Unassembled WGS sequence"/>
</dbReference>
<keyword evidence="3" id="KW-0175">Coiled coil</keyword>
<dbReference type="OMA" id="REMIQQK"/>
<proteinExistence type="inferred from homology"/>
<evidence type="ECO:0000256" key="3">
    <source>
        <dbReference type="SAM" id="Coils"/>
    </source>
</evidence>
<keyword evidence="2" id="KW-0143">Chaperone</keyword>
<feature type="coiled-coil region" evidence="3">
    <location>
        <begin position="17"/>
        <end position="44"/>
    </location>
</feature>
<dbReference type="EMBL" id="LFYR01000525">
    <property type="protein sequence ID" value="KMZ73774.1"/>
    <property type="molecule type" value="Genomic_DNA"/>
</dbReference>
<dbReference type="PANTHER" id="PTHR20903:SF0">
    <property type="entry name" value="PREFOLDIN SUBUNIT 1"/>
    <property type="match status" value="1"/>
</dbReference>
<evidence type="ECO:0000256" key="2">
    <source>
        <dbReference type="ARBA" id="ARBA00023186"/>
    </source>
</evidence>
<comment type="similarity">
    <text evidence="1">Belongs to the prefoldin subunit beta family.</text>
</comment>
<gene>
    <name evidence="4" type="ORF">ZOSMA_140G00120</name>
</gene>
<evidence type="ECO:0000313" key="4">
    <source>
        <dbReference type="EMBL" id="KMZ73774.1"/>
    </source>
</evidence>
<feature type="coiled-coil region" evidence="3">
    <location>
        <begin position="74"/>
        <end position="115"/>
    </location>
</feature>
<dbReference type="PANTHER" id="PTHR20903">
    <property type="entry name" value="PREFOLDIN SUBUNIT 1-RELATED"/>
    <property type="match status" value="1"/>
</dbReference>
<sequence length="130" mass="14951">MADEGTRTAYVELQGRMIESTGKLKQVQNQMRNKEVEKKRAYLTLEELHQLPDDTNTYKSVGKLFLLEPKSVLINEHELKLKDCETTIAALQTSKDYLEKQLTEVENNLKELLQQDPSIVRQILMSTPAC</sequence>
<dbReference type="Pfam" id="PF01920">
    <property type="entry name" value="Prefoldin_2"/>
    <property type="match status" value="1"/>
</dbReference>